<dbReference type="OrthoDB" id="1431247at2759"/>
<sequence length="279" mass="32026">MSPNPTYSRKPSQGRSTEKAPLTPITPNTPTRITIPPSSVFDNVQSADLNELRLPSRPYSLSSNSHSLSQEVEDASLEESYVPPVDDGLDDLWETLRHKKELKMAKETPKVQSLQDHTPEEEEFSPIEAPDVDEPAGAQRPETLRRQKSMYVSFPIQFFLEDREKLIGSNQRTSFRESPDGRIIAAFIDMRGVQKKDVHVSYSRNRLVISWKIVEVSEYEENGRIIRDRVERDFQRVHPLPEGTRFEEISGVMNGRFLVLRYPNSRSFRVENRPSSVLS</sequence>
<feature type="region of interest" description="Disordered" evidence="3">
    <location>
        <begin position="55"/>
        <end position="83"/>
    </location>
</feature>
<feature type="compositionally biased region" description="Polar residues" evidence="3">
    <location>
        <begin position="1"/>
        <end position="15"/>
    </location>
</feature>
<evidence type="ECO:0000313" key="5">
    <source>
        <dbReference type="EMBL" id="KAF5391669.1"/>
    </source>
</evidence>
<dbReference type="PROSITE" id="PS01031">
    <property type="entry name" value="SHSP"/>
    <property type="match status" value="1"/>
</dbReference>
<feature type="compositionally biased region" description="Low complexity" evidence="3">
    <location>
        <begin position="55"/>
        <end position="69"/>
    </location>
</feature>
<dbReference type="Gene3D" id="2.60.40.790">
    <property type="match status" value="1"/>
</dbReference>
<evidence type="ECO:0000256" key="2">
    <source>
        <dbReference type="RuleBase" id="RU003616"/>
    </source>
</evidence>
<evidence type="ECO:0000259" key="4">
    <source>
        <dbReference type="PROSITE" id="PS01031"/>
    </source>
</evidence>
<dbReference type="Pfam" id="PF00011">
    <property type="entry name" value="HSP20"/>
    <property type="match status" value="1"/>
</dbReference>
<dbReference type="InterPro" id="IPR008978">
    <property type="entry name" value="HSP20-like_chaperone"/>
</dbReference>
<name>A0A8H5HYE7_9AGAR</name>
<dbReference type="CDD" id="cd06464">
    <property type="entry name" value="ACD_sHsps-like"/>
    <property type="match status" value="1"/>
</dbReference>
<dbReference type="SUPFAM" id="SSF49764">
    <property type="entry name" value="HSP20-like chaperones"/>
    <property type="match status" value="1"/>
</dbReference>
<dbReference type="EMBL" id="JAACJN010000009">
    <property type="protein sequence ID" value="KAF5391669.1"/>
    <property type="molecule type" value="Genomic_DNA"/>
</dbReference>
<dbReference type="AlphaFoldDB" id="A0A8H5HYE7"/>
<protein>
    <recommendedName>
        <fullName evidence="4">SHSP domain-containing protein</fullName>
    </recommendedName>
</protein>
<evidence type="ECO:0000256" key="1">
    <source>
        <dbReference type="PROSITE-ProRule" id="PRU00285"/>
    </source>
</evidence>
<evidence type="ECO:0000313" key="6">
    <source>
        <dbReference type="Proteomes" id="UP000518752"/>
    </source>
</evidence>
<feature type="compositionally biased region" description="Low complexity" evidence="3">
    <location>
        <begin position="23"/>
        <end position="37"/>
    </location>
</feature>
<feature type="domain" description="SHSP" evidence="4">
    <location>
        <begin position="166"/>
        <end position="279"/>
    </location>
</feature>
<comment type="caution">
    <text evidence="5">The sequence shown here is derived from an EMBL/GenBank/DDBJ whole genome shotgun (WGS) entry which is preliminary data.</text>
</comment>
<feature type="region of interest" description="Disordered" evidence="3">
    <location>
        <begin position="106"/>
        <end position="144"/>
    </location>
</feature>
<feature type="compositionally biased region" description="Acidic residues" evidence="3">
    <location>
        <begin position="119"/>
        <end position="134"/>
    </location>
</feature>
<reference evidence="5 6" key="1">
    <citation type="journal article" date="2020" name="ISME J.">
        <title>Uncovering the hidden diversity of litter-decomposition mechanisms in mushroom-forming fungi.</title>
        <authorList>
            <person name="Floudas D."/>
            <person name="Bentzer J."/>
            <person name="Ahren D."/>
            <person name="Johansson T."/>
            <person name="Persson P."/>
            <person name="Tunlid A."/>
        </authorList>
    </citation>
    <scope>NUCLEOTIDE SEQUENCE [LARGE SCALE GENOMIC DNA]</scope>
    <source>
        <strain evidence="5 6">CBS 406.79</strain>
    </source>
</reference>
<dbReference type="Proteomes" id="UP000518752">
    <property type="component" value="Unassembled WGS sequence"/>
</dbReference>
<feature type="region of interest" description="Disordered" evidence="3">
    <location>
        <begin position="1"/>
        <end position="39"/>
    </location>
</feature>
<proteinExistence type="inferred from homology"/>
<evidence type="ECO:0000256" key="3">
    <source>
        <dbReference type="SAM" id="MobiDB-lite"/>
    </source>
</evidence>
<organism evidence="5 6">
    <name type="scientific">Collybiopsis confluens</name>
    <dbReference type="NCBI Taxonomy" id="2823264"/>
    <lineage>
        <taxon>Eukaryota</taxon>
        <taxon>Fungi</taxon>
        <taxon>Dikarya</taxon>
        <taxon>Basidiomycota</taxon>
        <taxon>Agaricomycotina</taxon>
        <taxon>Agaricomycetes</taxon>
        <taxon>Agaricomycetidae</taxon>
        <taxon>Agaricales</taxon>
        <taxon>Marasmiineae</taxon>
        <taxon>Omphalotaceae</taxon>
        <taxon>Collybiopsis</taxon>
    </lineage>
</organism>
<accession>A0A8H5HYE7</accession>
<keyword evidence="6" id="KW-1185">Reference proteome</keyword>
<gene>
    <name evidence="5" type="ORF">D9757_002376</name>
</gene>
<dbReference type="InterPro" id="IPR002068">
    <property type="entry name" value="A-crystallin/Hsp20_dom"/>
</dbReference>
<comment type="similarity">
    <text evidence="1 2">Belongs to the small heat shock protein (HSP20) family.</text>
</comment>